<dbReference type="AlphaFoldDB" id="A0A438H6F3"/>
<feature type="domain" description="Integrase catalytic" evidence="1">
    <location>
        <begin position="536"/>
        <end position="708"/>
    </location>
</feature>
<evidence type="ECO:0000313" key="3">
    <source>
        <dbReference type="Proteomes" id="UP000288805"/>
    </source>
</evidence>
<dbReference type="PANTHER" id="PTHR48475">
    <property type="entry name" value="RIBONUCLEASE H"/>
    <property type="match status" value="1"/>
</dbReference>
<dbReference type="EMBL" id="QGNW01000271">
    <property type="protein sequence ID" value="RVW80032.1"/>
    <property type="molecule type" value="Genomic_DNA"/>
</dbReference>
<dbReference type="InterPro" id="IPR001584">
    <property type="entry name" value="Integrase_cat-core"/>
</dbReference>
<dbReference type="PROSITE" id="PS50994">
    <property type="entry name" value="INTEGRASE"/>
    <property type="match status" value="1"/>
</dbReference>
<dbReference type="InterPro" id="IPR036397">
    <property type="entry name" value="RNaseH_sf"/>
</dbReference>
<comment type="caution">
    <text evidence="2">The sequence shown here is derived from an EMBL/GenBank/DDBJ whole genome shotgun (WGS) entry which is preliminary data.</text>
</comment>
<sequence length="755" mass="86015">MPLSRAFQKLMEGGLLTPLAPRPAPQLVSPCFRLDLQYQGLVNLGQPSVTTNPLPAYSTHAVPPSPRDIHLVDLIEDDNIHMLSWDDGLPKPIVLHDSSEDTFVPFTLWPEDGDSEGREIHIVTRSGRIAQPPPPAGRPFEGVASHEEVRRKDDEVLRQLQSTQARISIWRLLASSSTHRDALIRALIQIRVKTTTAPKDLIHMLMAGRATCIMFSDDDLPPEGSDHVRPLYIIDGCSGHRVTSVLLDNGSALNVCHLATAIAFGFAPLDFGPSTQIVKAYDSTKKEVMGQPWIHRVGAIPHSLHQKVKFIHDGQVIMIRSTRDMFVSSEPVIQISHSEDDVFFYWFTFDEIQTLKIKDFCRDFVAMSFDYHSSIVDLDMMRGMTFLPGMGLGRRQRGPSEFTAAIDHDTTFGLGFIPTEADYQYMARLRKERVRARLSHTPFNYPIRPYRMSLVDYFVRGSETRPRLEEIDSVVHTNRETELQHLFHQLQLKEITDDGVVVYLTKMIDGVVPHDEYRDQMDMMTVSQITDIVQLQPTSPCDMFRMSTIEILEETQTIPVLDDLIHAPPLELHALTSSWLFSVWGIDIIGKISPKSFSGHEFILVAIDYFTKWVEAASYARLTSARVASFIRYLFQKYGIRHHRSSAYRPHTNGAVEATNKNIKRILRKMVETSRDWSEKLLFALWAYRTSFRTSIGATPYSLVYGMEVVLPVETEMGSLRVALEQQIFETEWTQARFDQLNLLDERRLRAADHV</sequence>
<dbReference type="GO" id="GO:0015074">
    <property type="term" value="P:DNA integration"/>
    <property type="evidence" value="ECO:0007669"/>
    <property type="project" value="InterPro"/>
</dbReference>
<dbReference type="PANTHER" id="PTHR48475:SF1">
    <property type="entry name" value="RNASE H TYPE-1 DOMAIN-CONTAINING PROTEIN"/>
    <property type="match status" value="1"/>
</dbReference>
<name>A0A438H6F3_VITVI</name>
<reference evidence="2 3" key="1">
    <citation type="journal article" date="2018" name="PLoS Genet.">
        <title>Population sequencing reveals clonal diversity and ancestral inbreeding in the grapevine cultivar Chardonnay.</title>
        <authorList>
            <person name="Roach M.J."/>
            <person name="Johnson D.L."/>
            <person name="Bohlmann J."/>
            <person name="van Vuuren H.J."/>
            <person name="Jones S.J."/>
            <person name="Pretorius I.S."/>
            <person name="Schmidt S.A."/>
            <person name="Borneman A.R."/>
        </authorList>
    </citation>
    <scope>NUCLEOTIDE SEQUENCE [LARGE SCALE GENOMIC DNA]</scope>
    <source>
        <strain evidence="3">cv. Chardonnay</strain>
        <tissue evidence="2">Leaf</tissue>
    </source>
</reference>
<gene>
    <name evidence="2" type="ORF">CK203_055825</name>
</gene>
<proteinExistence type="predicted"/>
<dbReference type="SUPFAM" id="SSF53098">
    <property type="entry name" value="Ribonuclease H-like"/>
    <property type="match status" value="1"/>
</dbReference>
<dbReference type="GO" id="GO:0003676">
    <property type="term" value="F:nucleic acid binding"/>
    <property type="evidence" value="ECO:0007669"/>
    <property type="project" value="InterPro"/>
</dbReference>
<dbReference type="Proteomes" id="UP000288805">
    <property type="component" value="Unassembled WGS sequence"/>
</dbReference>
<protein>
    <recommendedName>
        <fullName evidence="1">Integrase catalytic domain-containing protein</fullName>
    </recommendedName>
</protein>
<dbReference type="Gene3D" id="3.30.420.10">
    <property type="entry name" value="Ribonuclease H-like superfamily/Ribonuclease H"/>
    <property type="match status" value="2"/>
</dbReference>
<accession>A0A438H6F3</accession>
<dbReference type="InterPro" id="IPR012337">
    <property type="entry name" value="RNaseH-like_sf"/>
</dbReference>
<evidence type="ECO:0000259" key="1">
    <source>
        <dbReference type="PROSITE" id="PS50994"/>
    </source>
</evidence>
<evidence type="ECO:0000313" key="2">
    <source>
        <dbReference type="EMBL" id="RVW80032.1"/>
    </source>
</evidence>
<organism evidence="2 3">
    <name type="scientific">Vitis vinifera</name>
    <name type="common">Grape</name>
    <dbReference type="NCBI Taxonomy" id="29760"/>
    <lineage>
        <taxon>Eukaryota</taxon>
        <taxon>Viridiplantae</taxon>
        <taxon>Streptophyta</taxon>
        <taxon>Embryophyta</taxon>
        <taxon>Tracheophyta</taxon>
        <taxon>Spermatophyta</taxon>
        <taxon>Magnoliopsida</taxon>
        <taxon>eudicotyledons</taxon>
        <taxon>Gunneridae</taxon>
        <taxon>Pentapetalae</taxon>
        <taxon>rosids</taxon>
        <taxon>Vitales</taxon>
        <taxon>Vitaceae</taxon>
        <taxon>Viteae</taxon>
        <taxon>Vitis</taxon>
    </lineage>
</organism>